<feature type="transmembrane region" description="Helical" evidence="6">
    <location>
        <begin position="164"/>
        <end position="188"/>
    </location>
</feature>
<accession>A0A1J5P3Q9</accession>
<evidence type="ECO:0000256" key="6">
    <source>
        <dbReference type="SAM" id="Phobius"/>
    </source>
</evidence>
<dbReference type="Pfam" id="PF03631">
    <property type="entry name" value="Virul_fac_BrkB"/>
    <property type="match status" value="1"/>
</dbReference>
<dbReference type="NCBIfam" id="TIGR00765">
    <property type="entry name" value="yihY_not_rbn"/>
    <property type="match status" value="1"/>
</dbReference>
<name>A0A1J5P3Q9_9ZZZZ</name>
<feature type="transmembrane region" description="Helical" evidence="6">
    <location>
        <begin position="237"/>
        <end position="260"/>
    </location>
</feature>
<dbReference type="PANTHER" id="PTHR30213:SF0">
    <property type="entry name" value="UPF0761 MEMBRANE PROTEIN YIHY"/>
    <property type="match status" value="1"/>
</dbReference>
<evidence type="ECO:0000313" key="7">
    <source>
        <dbReference type="EMBL" id="OIQ65806.1"/>
    </source>
</evidence>
<proteinExistence type="predicted"/>
<dbReference type="AlphaFoldDB" id="A0A1J5P3Q9"/>
<dbReference type="PANTHER" id="PTHR30213">
    <property type="entry name" value="INNER MEMBRANE PROTEIN YHJD"/>
    <property type="match status" value="1"/>
</dbReference>
<comment type="caution">
    <text evidence="7">The sequence shown here is derived from an EMBL/GenBank/DDBJ whole genome shotgun (WGS) entry which is preliminary data.</text>
</comment>
<dbReference type="GO" id="GO:0005886">
    <property type="term" value="C:plasma membrane"/>
    <property type="evidence" value="ECO:0007669"/>
    <property type="project" value="UniProtKB-SubCell"/>
</dbReference>
<dbReference type="InterPro" id="IPR017039">
    <property type="entry name" value="Virul_fac_BrkB"/>
</dbReference>
<evidence type="ECO:0000256" key="5">
    <source>
        <dbReference type="ARBA" id="ARBA00023136"/>
    </source>
</evidence>
<feature type="transmembrane region" description="Helical" evidence="6">
    <location>
        <begin position="200"/>
        <end position="225"/>
    </location>
</feature>
<keyword evidence="3 6" id="KW-0812">Transmembrane</keyword>
<evidence type="ECO:0000256" key="3">
    <source>
        <dbReference type="ARBA" id="ARBA00022692"/>
    </source>
</evidence>
<feature type="transmembrane region" description="Helical" evidence="6">
    <location>
        <begin position="131"/>
        <end position="158"/>
    </location>
</feature>
<feature type="transmembrane region" description="Helical" evidence="6">
    <location>
        <begin position="20"/>
        <end position="47"/>
    </location>
</feature>
<comment type="subcellular location">
    <subcellularLocation>
        <location evidence="1">Cell membrane</location>
        <topology evidence="1">Multi-pass membrane protein</topology>
    </subcellularLocation>
</comment>
<evidence type="ECO:0000256" key="1">
    <source>
        <dbReference type="ARBA" id="ARBA00004651"/>
    </source>
</evidence>
<reference evidence="7" key="1">
    <citation type="submission" date="2016-10" db="EMBL/GenBank/DDBJ databases">
        <title>Sequence of Gallionella enrichment culture.</title>
        <authorList>
            <person name="Poehlein A."/>
            <person name="Muehling M."/>
            <person name="Daniel R."/>
        </authorList>
    </citation>
    <scope>NUCLEOTIDE SEQUENCE</scope>
</reference>
<keyword evidence="5 6" id="KW-0472">Membrane</keyword>
<organism evidence="7">
    <name type="scientific">mine drainage metagenome</name>
    <dbReference type="NCBI Taxonomy" id="410659"/>
    <lineage>
        <taxon>unclassified sequences</taxon>
        <taxon>metagenomes</taxon>
        <taxon>ecological metagenomes</taxon>
    </lineage>
</organism>
<evidence type="ECO:0000256" key="4">
    <source>
        <dbReference type="ARBA" id="ARBA00022989"/>
    </source>
</evidence>
<sequence length="271" mass="28634">MIDTIKGVAEIVAESKLGLISAGVAFFSMLAVFPAVAAIISLFGYFADPSLILGQVQLLADFIPADAFEILNAQVRALVAANVSTLGWTSVISTGAALWSARAGIAALMEGLNATHRADNRSGVWHYAASALLTLVLVGVALVALSAAIFMPILLAIIPLGPFYALALGMAKWAISVAVVLFGVGLAYRYGPNRSDVRSAWFSPGLLLAVTLWAAASIGFSYYIANFSSYNRVYGSIGAVIALLMWFYISAYVILLGGALNAELERHRKVQ</sequence>
<dbReference type="EMBL" id="MLJW01007045">
    <property type="protein sequence ID" value="OIQ65806.1"/>
    <property type="molecule type" value="Genomic_DNA"/>
</dbReference>
<gene>
    <name evidence="7" type="ORF">GALL_526310</name>
</gene>
<keyword evidence="4 6" id="KW-1133">Transmembrane helix</keyword>
<evidence type="ECO:0000256" key="2">
    <source>
        <dbReference type="ARBA" id="ARBA00022475"/>
    </source>
</evidence>
<keyword evidence="2" id="KW-1003">Cell membrane</keyword>
<dbReference type="PIRSF" id="PIRSF035875">
    <property type="entry name" value="RNase_BN"/>
    <property type="match status" value="1"/>
</dbReference>
<protein>
    <submittedName>
        <fullName evidence="7">Uncharacterized protein</fullName>
    </submittedName>
</protein>